<keyword evidence="2" id="KW-0732">Signal</keyword>
<protein>
    <submittedName>
        <fullName evidence="3">Uncharacterized protein</fullName>
    </submittedName>
</protein>
<dbReference type="OrthoDB" id="2504097at2759"/>
<proteinExistence type="predicted"/>
<feature type="signal peptide" evidence="2">
    <location>
        <begin position="1"/>
        <end position="20"/>
    </location>
</feature>
<feature type="region of interest" description="Disordered" evidence="1">
    <location>
        <begin position="257"/>
        <end position="279"/>
    </location>
</feature>
<dbReference type="AlphaFoldDB" id="A0A0L6UD07"/>
<name>A0A0L6UD07_9BASI</name>
<evidence type="ECO:0000256" key="1">
    <source>
        <dbReference type="SAM" id="MobiDB-lite"/>
    </source>
</evidence>
<comment type="caution">
    <text evidence="3">The sequence shown here is derived from an EMBL/GenBank/DDBJ whole genome shotgun (WGS) entry which is preliminary data.</text>
</comment>
<reference evidence="3 4" key="1">
    <citation type="submission" date="2015-08" db="EMBL/GenBank/DDBJ databases">
        <title>Next Generation Sequencing and Analysis of the Genome of Puccinia sorghi L Schw, the Causal Agent of Maize Common Rust.</title>
        <authorList>
            <person name="Rochi L."/>
            <person name="Burguener G."/>
            <person name="Darino M."/>
            <person name="Turjanski A."/>
            <person name="Kreff E."/>
            <person name="Dieguez M.J."/>
            <person name="Sacco F."/>
        </authorList>
    </citation>
    <scope>NUCLEOTIDE SEQUENCE [LARGE SCALE GENOMIC DNA]</scope>
    <source>
        <strain evidence="3 4">RO10H11247</strain>
    </source>
</reference>
<feature type="region of interest" description="Disordered" evidence="1">
    <location>
        <begin position="58"/>
        <end position="80"/>
    </location>
</feature>
<evidence type="ECO:0000313" key="4">
    <source>
        <dbReference type="Proteomes" id="UP000037035"/>
    </source>
</evidence>
<evidence type="ECO:0000313" key="3">
    <source>
        <dbReference type="EMBL" id="KNZ46418.1"/>
    </source>
</evidence>
<feature type="compositionally biased region" description="Polar residues" evidence="1">
    <location>
        <begin position="257"/>
        <end position="266"/>
    </location>
</feature>
<dbReference type="Proteomes" id="UP000037035">
    <property type="component" value="Unassembled WGS sequence"/>
</dbReference>
<accession>A0A0L6UD07</accession>
<evidence type="ECO:0000256" key="2">
    <source>
        <dbReference type="SAM" id="SignalP"/>
    </source>
</evidence>
<feature type="chain" id="PRO_5005567398" evidence="2">
    <location>
        <begin position="21"/>
        <end position="297"/>
    </location>
</feature>
<dbReference type="VEuPathDB" id="FungiDB:VP01_728g1"/>
<keyword evidence="4" id="KW-1185">Reference proteome</keyword>
<gene>
    <name evidence="3" type="ORF">VP01_728g1</name>
</gene>
<organism evidence="3 4">
    <name type="scientific">Puccinia sorghi</name>
    <dbReference type="NCBI Taxonomy" id="27349"/>
    <lineage>
        <taxon>Eukaryota</taxon>
        <taxon>Fungi</taxon>
        <taxon>Dikarya</taxon>
        <taxon>Basidiomycota</taxon>
        <taxon>Pucciniomycotina</taxon>
        <taxon>Pucciniomycetes</taxon>
        <taxon>Pucciniales</taxon>
        <taxon>Pucciniaceae</taxon>
        <taxon>Puccinia</taxon>
    </lineage>
</organism>
<dbReference type="EMBL" id="LAVV01012705">
    <property type="protein sequence ID" value="KNZ46418.1"/>
    <property type="molecule type" value="Genomic_DNA"/>
</dbReference>
<sequence length="297" mass="31037">MQLSLHLICLASCMINFSASLPVPTPSGLKTTHSSSGRTHHLYTLMRKVKPFETKRTKAGLTRGTSVPKSQKKSSGVAKKKRIDNYAHLKHIFKGQYRSLLYKPTPQVITPEIAAIRRSIALRMLGKRSPTDSTLATLLGTATSTAGSLPVVGVPLTSLLSSLPTSAVSSPGAVTGLLGSLTGAAQSAPVLGDLIKILPLSSILKGNPLDNLKSSLSAIFVAIPVLGGPLNGLTGAASSAASSLPISLFDSRYVSPASSQRTVTEPETNEDPSPSTPLAAILGRSLKSGRFITAREH</sequence>